<dbReference type="EMBL" id="BAABHS010000002">
    <property type="protein sequence ID" value="GAA4950381.1"/>
    <property type="molecule type" value="Genomic_DNA"/>
</dbReference>
<evidence type="ECO:0000256" key="2">
    <source>
        <dbReference type="ARBA" id="ARBA00022475"/>
    </source>
</evidence>
<dbReference type="PANTHER" id="PTHR30086:SF20">
    <property type="entry name" value="ARGININE EXPORTER PROTEIN ARGO-RELATED"/>
    <property type="match status" value="1"/>
</dbReference>
<dbReference type="InterPro" id="IPR001123">
    <property type="entry name" value="LeuE-type"/>
</dbReference>
<keyword evidence="5 6" id="KW-0472">Membrane</keyword>
<evidence type="ECO:0000256" key="5">
    <source>
        <dbReference type="ARBA" id="ARBA00023136"/>
    </source>
</evidence>
<feature type="transmembrane region" description="Helical" evidence="6">
    <location>
        <begin position="37"/>
        <end position="58"/>
    </location>
</feature>
<reference evidence="8" key="1">
    <citation type="journal article" date="2019" name="Int. J. Syst. Evol. Microbiol.">
        <title>The Global Catalogue of Microorganisms (GCM) 10K type strain sequencing project: providing services to taxonomists for standard genome sequencing and annotation.</title>
        <authorList>
            <consortium name="The Broad Institute Genomics Platform"/>
            <consortium name="The Broad Institute Genome Sequencing Center for Infectious Disease"/>
            <person name="Wu L."/>
            <person name="Ma J."/>
        </authorList>
    </citation>
    <scope>NUCLEOTIDE SEQUENCE [LARGE SCALE GENOMIC DNA]</scope>
    <source>
        <strain evidence="8">JCM 17986</strain>
    </source>
</reference>
<sequence length="238" mass="25406">MRSVFRLIGAKRSAGSGNPVASWRRPPYARRVQGHQILGFVASVTPLTLIPGTSFTLVTQKVIAGSRRDGVLVAFGTTCGLLVHATFAAVGLSALVMASAEALTVVKILGAAYLVWLGIATWRSTRATPAPANRRHWRVPWTGLGGFGQGLWSNALNPKAASVYLTLVPQFLTADRAVAPQIAALAVAHVLVVLAWLLFWTSVVAATRHVVEAPRFRRWISRASGTVLIGLGLRTAVE</sequence>
<evidence type="ECO:0000256" key="4">
    <source>
        <dbReference type="ARBA" id="ARBA00022989"/>
    </source>
</evidence>
<dbReference type="Proteomes" id="UP001500466">
    <property type="component" value="Unassembled WGS sequence"/>
</dbReference>
<evidence type="ECO:0000313" key="7">
    <source>
        <dbReference type="EMBL" id="GAA4950381.1"/>
    </source>
</evidence>
<proteinExistence type="predicted"/>
<dbReference type="PANTHER" id="PTHR30086">
    <property type="entry name" value="ARGININE EXPORTER PROTEIN ARGO"/>
    <property type="match status" value="1"/>
</dbReference>
<name>A0ABP9GQL7_9ACTN</name>
<feature type="transmembrane region" description="Helical" evidence="6">
    <location>
        <begin position="102"/>
        <end position="122"/>
    </location>
</feature>
<feature type="transmembrane region" description="Helical" evidence="6">
    <location>
        <begin position="182"/>
        <end position="199"/>
    </location>
</feature>
<comment type="subcellular location">
    <subcellularLocation>
        <location evidence="1">Cell membrane</location>
        <topology evidence="1">Multi-pass membrane protein</topology>
    </subcellularLocation>
</comment>
<feature type="transmembrane region" description="Helical" evidence="6">
    <location>
        <begin position="70"/>
        <end position="96"/>
    </location>
</feature>
<keyword evidence="3 6" id="KW-0812">Transmembrane</keyword>
<evidence type="ECO:0000256" key="1">
    <source>
        <dbReference type="ARBA" id="ARBA00004651"/>
    </source>
</evidence>
<comment type="caution">
    <text evidence="7">The sequence shown here is derived from an EMBL/GenBank/DDBJ whole genome shotgun (WGS) entry which is preliminary data.</text>
</comment>
<evidence type="ECO:0000256" key="6">
    <source>
        <dbReference type="SAM" id="Phobius"/>
    </source>
</evidence>
<dbReference type="PIRSF" id="PIRSF006324">
    <property type="entry name" value="LeuE"/>
    <property type="match status" value="1"/>
</dbReference>
<evidence type="ECO:0000256" key="3">
    <source>
        <dbReference type="ARBA" id="ARBA00022692"/>
    </source>
</evidence>
<dbReference type="Pfam" id="PF01810">
    <property type="entry name" value="LysE"/>
    <property type="match status" value="1"/>
</dbReference>
<keyword evidence="4 6" id="KW-1133">Transmembrane helix</keyword>
<protein>
    <submittedName>
        <fullName evidence="7">LysE family translocator</fullName>
    </submittedName>
</protein>
<gene>
    <name evidence="7" type="ORF">GCM10023205_08800</name>
</gene>
<keyword evidence="8" id="KW-1185">Reference proteome</keyword>
<evidence type="ECO:0000313" key="8">
    <source>
        <dbReference type="Proteomes" id="UP001500466"/>
    </source>
</evidence>
<keyword evidence="2" id="KW-1003">Cell membrane</keyword>
<accession>A0ABP9GQL7</accession>
<organism evidence="7 8">
    <name type="scientific">Yinghuangia aomiensis</name>
    <dbReference type="NCBI Taxonomy" id="676205"/>
    <lineage>
        <taxon>Bacteria</taxon>
        <taxon>Bacillati</taxon>
        <taxon>Actinomycetota</taxon>
        <taxon>Actinomycetes</taxon>
        <taxon>Kitasatosporales</taxon>
        <taxon>Streptomycetaceae</taxon>
        <taxon>Yinghuangia</taxon>
    </lineage>
</organism>